<proteinExistence type="predicted"/>
<evidence type="ECO:0000313" key="1">
    <source>
        <dbReference type="EMBL" id="APC01374.1"/>
    </source>
</evidence>
<dbReference type="InterPro" id="IPR023606">
    <property type="entry name" value="CoA-Trfase_III_dom_1_sf"/>
</dbReference>
<reference evidence="1" key="1">
    <citation type="journal article" date="2017" name="Appl. Environ. Microbiol.">
        <title>Microdiversification of a pelagic Polynucleobacter species is mainly driven by acquisition of genomic islands from a partially interspecific gene pool.</title>
        <authorList>
            <person name="Hoetzinger M."/>
            <person name="Hahn M.W."/>
            <person name="Jezberova J."/>
            <person name="Schmidt J."/>
            <person name="Koll U."/>
        </authorList>
    </citation>
    <scope>NUCLEOTIDE SEQUENCE</scope>
    <source>
        <strain evidence="1">MWH-RechtKol4</strain>
    </source>
</reference>
<dbReference type="RefSeq" id="WP_071539380.1">
    <property type="nucleotide sequence ID" value="NZ_CP015016.1"/>
</dbReference>
<dbReference type="Proteomes" id="UP000182060">
    <property type="component" value="Chromosome"/>
</dbReference>
<evidence type="ECO:0000313" key="2">
    <source>
        <dbReference type="Proteomes" id="UP000182060"/>
    </source>
</evidence>
<dbReference type="InterPro" id="IPR050509">
    <property type="entry name" value="CoA-transferase_III"/>
</dbReference>
<dbReference type="SUPFAM" id="SSF89796">
    <property type="entry name" value="CoA-transferase family III (CaiB/BaiF)"/>
    <property type="match status" value="1"/>
</dbReference>
<name>A0AAC9IRH4_9BURK</name>
<dbReference type="PANTHER" id="PTHR48228:SF5">
    <property type="entry name" value="ALPHA-METHYLACYL-COA RACEMASE"/>
    <property type="match status" value="1"/>
</dbReference>
<dbReference type="Gene3D" id="3.40.50.10540">
    <property type="entry name" value="Crotonobetainyl-coa:carnitine coa-transferase, domain 1"/>
    <property type="match status" value="1"/>
</dbReference>
<dbReference type="AlphaFoldDB" id="A0AAC9IRH4"/>
<dbReference type="PANTHER" id="PTHR48228">
    <property type="entry name" value="SUCCINYL-COA--D-CITRAMALATE COA-TRANSFERASE"/>
    <property type="match status" value="1"/>
</dbReference>
<dbReference type="InterPro" id="IPR044855">
    <property type="entry name" value="CoA-Trfase_III_dom3_sf"/>
</dbReference>
<protein>
    <recommendedName>
        <fullName evidence="3">Carnitine dehydratase</fullName>
    </recommendedName>
</protein>
<dbReference type="EMBL" id="CP015017">
    <property type="protein sequence ID" value="APC01374.1"/>
    <property type="molecule type" value="Genomic_DNA"/>
</dbReference>
<dbReference type="Gene3D" id="3.30.1540.10">
    <property type="entry name" value="formyl-coa transferase, domain 3"/>
    <property type="match status" value="1"/>
</dbReference>
<dbReference type="InterPro" id="IPR003673">
    <property type="entry name" value="CoA-Trfase_fam_III"/>
</dbReference>
<organism evidence="1 2">
    <name type="scientific">Polynucleobacter asymbioticus</name>
    <dbReference type="NCBI Taxonomy" id="576611"/>
    <lineage>
        <taxon>Bacteria</taxon>
        <taxon>Pseudomonadati</taxon>
        <taxon>Pseudomonadota</taxon>
        <taxon>Betaproteobacteria</taxon>
        <taxon>Burkholderiales</taxon>
        <taxon>Burkholderiaceae</taxon>
        <taxon>Polynucleobacter</taxon>
    </lineage>
</organism>
<gene>
    <name evidence="1" type="ORF">AOC25_06975</name>
</gene>
<evidence type="ECO:0008006" key="3">
    <source>
        <dbReference type="Google" id="ProtNLM"/>
    </source>
</evidence>
<dbReference type="GO" id="GO:0003824">
    <property type="term" value="F:catalytic activity"/>
    <property type="evidence" value="ECO:0007669"/>
    <property type="project" value="InterPro"/>
</dbReference>
<dbReference type="Pfam" id="PF02515">
    <property type="entry name" value="CoA_transf_3"/>
    <property type="match status" value="1"/>
</dbReference>
<accession>A0AAC9IRH4</accession>
<sequence length="358" mass="39289">MNKPLSGLKVIDLTRLLPGPVCTWHLAGMGADIIKVEDRGAGDYARNFFQTPQELNAEIPSVFYRSINSNKQVVYLDLKNPEDTQTFLDLIPTADLVIESFRPGVMDRLGLGPAVLRGIKPSLVYCAITGYGMSGSWKDKACHDINSLALTGVLDQLRDVDGRPIMPNIQIADVLGGAVSAAMGCLAALWQAQRNGQGSVVDISMTDGVLAHNVTAQVSVHNLGRTLGPSEDLLNGGVPCYNLYQAQDGAWFALGALELKFWETFCEVLDKPLWATQHWSLGQEVGGQVGKALRDEVQAVIAMHPRQYWQDKFSGVDCCFTPVLSLNETMQHSLFIEREMVKKDGKGQSWLQTPVRFI</sequence>